<name>A0AAU9IRR5_9CILI</name>
<comment type="caution">
    <text evidence="3">The sequence shown here is derived from an EMBL/GenBank/DDBJ whole genome shotgun (WGS) entry which is preliminary data.</text>
</comment>
<dbReference type="Proteomes" id="UP001162131">
    <property type="component" value="Unassembled WGS sequence"/>
</dbReference>
<feature type="compositionally biased region" description="Polar residues" evidence="2">
    <location>
        <begin position="299"/>
        <end position="311"/>
    </location>
</feature>
<feature type="compositionally biased region" description="Basic and acidic residues" evidence="2">
    <location>
        <begin position="177"/>
        <end position="193"/>
    </location>
</feature>
<sequence length="338" mass="39562">MGEEDQRNLEKSIQDLCVLIHTEFGTMGEENPFGVGITEVIHMDSFQALASIMNITDGLLDIKKQARGTPEYQQFLDNETYQRALQKLENEVRNHIKIEQQMKLYIDSMTEKLEKSEKKQKGLTQSNNKVVDQLRQDTETLKELIELRKKEVQDLKMSSSGKIKLPTTDRPMSRTMAKREEKSAEHEQRNSRLQQEWKRLKGTLAEKQKEYQKHVVELDKLQEALTSVNEPTLEEEQKLTDYYKRKYEEKCLEAAQIQNKLKRLQIYEKAPVKKQKSISPIPSTNSRKRGEEQPLYKMISNSRSSNNLQRVTSVEKLRTDRVPVAIKQRVQMSYTSRK</sequence>
<keyword evidence="4" id="KW-1185">Reference proteome</keyword>
<reference evidence="3" key="1">
    <citation type="submission" date="2021-09" db="EMBL/GenBank/DDBJ databases">
        <authorList>
            <consortium name="AG Swart"/>
            <person name="Singh M."/>
            <person name="Singh A."/>
            <person name="Seah K."/>
            <person name="Emmerich C."/>
        </authorList>
    </citation>
    <scope>NUCLEOTIDE SEQUENCE</scope>
    <source>
        <strain evidence="3">ATCC30299</strain>
    </source>
</reference>
<evidence type="ECO:0000313" key="4">
    <source>
        <dbReference type="Proteomes" id="UP001162131"/>
    </source>
</evidence>
<dbReference type="AlphaFoldDB" id="A0AAU9IRR5"/>
<keyword evidence="1" id="KW-0175">Coiled coil</keyword>
<dbReference type="EMBL" id="CAJZBQ010000015">
    <property type="protein sequence ID" value="CAG9316426.1"/>
    <property type="molecule type" value="Genomic_DNA"/>
</dbReference>
<gene>
    <name evidence="3" type="ORF">BSTOLATCC_MIC15856</name>
</gene>
<proteinExistence type="predicted"/>
<feature type="region of interest" description="Disordered" evidence="2">
    <location>
        <begin position="272"/>
        <end position="311"/>
    </location>
</feature>
<evidence type="ECO:0000313" key="3">
    <source>
        <dbReference type="EMBL" id="CAG9316426.1"/>
    </source>
</evidence>
<evidence type="ECO:0000256" key="1">
    <source>
        <dbReference type="SAM" id="Coils"/>
    </source>
</evidence>
<accession>A0AAU9IRR5</accession>
<organism evidence="3 4">
    <name type="scientific">Blepharisma stoltei</name>
    <dbReference type="NCBI Taxonomy" id="1481888"/>
    <lineage>
        <taxon>Eukaryota</taxon>
        <taxon>Sar</taxon>
        <taxon>Alveolata</taxon>
        <taxon>Ciliophora</taxon>
        <taxon>Postciliodesmatophora</taxon>
        <taxon>Heterotrichea</taxon>
        <taxon>Heterotrichida</taxon>
        <taxon>Blepharismidae</taxon>
        <taxon>Blepharisma</taxon>
    </lineage>
</organism>
<evidence type="ECO:0000256" key="2">
    <source>
        <dbReference type="SAM" id="MobiDB-lite"/>
    </source>
</evidence>
<feature type="region of interest" description="Disordered" evidence="2">
    <location>
        <begin position="157"/>
        <end position="193"/>
    </location>
</feature>
<feature type="coiled-coil region" evidence="1">
    <location>
        <begin position="78"/>
        <end position="151"/>
    </location>
</feature>
<protein>
    <submittedName>
        <fullName evidence="3">Uncharacterized protein</fullName>
    </submittedName>
</protein>